<protein>
    <recommendedName>
        <fullName evidence="4">Chromosome partition protein Smc</fullName>
    </recommendedName>
</protein>
<evidence type="ECO:0000313" key="2">
    <source>
        <dbReference type="EMBL" id="OOK80336.1"/>
    </source>
</evidence>
<dbReference type="STRING" id="1768.B1T50_06725"/>
<reference evidence="2 3" key="1">
    <citation type="submission" date="2017-02" db="EMBL/GenBank/DDBJ databases">
        <title>Complete genome sequences of Mycobacterium kansasii strains isolated from rhesus macaques.</title>
        <authorList>
            <person name="Panda A."/>
            <person name="Nagaraj S."/>
            <person name="Zhao X."/>
            <person name="Tettelin H."/>
            <person name="Detolla L.J."/>
        </authorList>
    </citation>
    <scope>NUCLEOTIDE SEQUENCE [LARGE SCALE GENOMIC DNA]</scope>
    <source>
        <strain evidence="2 3">11-3469</strain>
    </source>
</reference>
<accession>A0A1V3XNJ8</accession>
<dbReference type="Proteomes" id="UP000188532">
    <property type="component" value="Unassembled WGS sequence"/>
</dbReference>
<comment type="caution">
    <text evidence="2">The sequence shown here is derived from an EMBL/GenBank/DDBJ whole genome shotgun (WGS) entry which is preliminary data.</text>
</comment>
<dbReference type="EMBL" id="MVBN01000002">
    <property type="protein sequence ID" value="OOK80336.1"/>
    <property type="molecule type" value="Genomic_DNA"/>
</dbReference>
<name>A0A1V3XNJ8_MYCKA</name>
<evidence type="ECO:0008006" key="4">
    <source>
        <dbReference type="Google" id="ProtNLM"/>
    </source>
</evidence>
<proteinExistence type="predicted"/>
<gene>
    <name evidence="2" type="ORF">BZL29_2173</name>
</gene>
<sequence length="528" mass="57184">MTVTERVMRRIDEAAAAADRSDGQLASISAAVEFTAAVDIELVVGEQRVSLPAGQCWSITAAGPAEVVVPGVLTARISQGPAAQEMQAKHVAAQQELAQALTAGGVAAVADARAADRRRRELQSTCDQLTATLDGLCGDDQEDQLRARLAQLQASQPAEPDLFATDAAAARVELQAAEAARMAAETECETRRRTAAAAARQLAEISTQATVLGHQVETRRAELDAARARLAQERSSVSDADLAVKADADLRARETAERRVGELAEALAAMAPDAVAAELAEAIDMAESLRQRHDDALNTLREISIELSVFGSEGRQGKLDAAETQREHAAGRHARVGQRARAARLLRSVMARHRDSTRLRYVEPYRAELHRLGRPVFGHTFEVEVDSDLKICSRTLDGTTVPYESLSGVPKSSSASWPDLPGCPGCQGGHRSGGGRRRVRVHRSRPVGQDGGGIRHCGHPWTGDRVDVQSRPLRRCRQRAPHRSPWLAIRGRPAVHRRQTSSATTWWWAPARPGRSWPIGSAKIRRPR</sequence>
<dbReference type="AlphaFoldDB" id="A0A1V3XNJ8"/>
<evidence type="ECO:0000313" key="3">
    <source>
        <dbReference type="Proteomes" id="UP000188532"/>
    </source>
</evidence>
<keyword evidence="1" id="KW-0175">Coiled coil</keyword>
<organism evidence="2 3">
    <name type="scientific">Mycobacterium kansasii</name>
    <dbReference type="NCBI Taxonomy" id="1768"/>
    <lineage>
        <taxon>Bacteria</taxon>
        <taxon>Bacillati</taxon>
        <taxon>Actinomycetota</taxon>
        <taxon>Actinomycetes</taxon>
        <taxon>Mycobacteriales</taxon>
        <taxon>Mycobacteriaceae</taxon>
        <taxon>Mycobacterium</taxon>
    </lineage>
</organism>
<dbReference type="PANTHER" id="PTHR41259">
    <property type="entry name" value="DOUBLE-STRAND BREAK REPAIR RAD50 ATPASE, PUTATIVE-RELATED"/>
    <property type="match status" value="1"/>
</dbReference>
<feature type="coiled-coil region" evidence="1">
    <location>
        <begin position="279"/>
        <end position="306"/>
    </location>
</feature>
<feature type="coiled-coil region" evidence="1">
    <location>
        <begin position="83"/>
        <end position="132"/>
    </location>
</feature>
<dbReference type="PANTHER" id="PTHR41259:SF1">
    <property type="entry name" value="DOUBLE-STRAND BREAK REPAIR RAD50 ATPASE, PUTATIVE-RELATED"/>
    <property type="match status" value="1"/>
</dbReference>
<evidence type="ECO:0000256" key="1">
    <source>
        <dbReference type="SAM" id="Coils"/>
    </source>
</evidence>